<dbReference type="EMBL" id="CBTB010000251">
    <property type="protein sequence ID" value="CDH34739.1"/>
    <property type="molecule type" value="Genomic_DNA"/>
</dbReference>
<gene>
    <name evidence="1" type="ORF">XBI1_440019</name>
</gene>
<proteinExistence type="predicted"/>
<accession>A0A077QMH0</accession>
<comment type="caution">
    <text evidence="1">The sequence shown here is derived from an EMBL/GenBank/DDBJ whole genome shotgun (WGS) entry which is preliminary data.</text>
</comment>
<dbReference type="Proteomes" id="UP000028480">
    <property type="component" value="Unassembled WGS sequence"/>
</dbReference>
<name>A0A077QMH0_XENBV</name>
<dbReference type="AlphaFoldDB" id="A0A077QMH0"/>
<evidence type="ECO:0000313" key="1">
    <source>
        <dbReference type="EMBL" id="CDH34739.1"/>
    </source>
</evidence>
<organism evidence="1">
    <name type="scientific">Xenorhabdus bovienii str. Intermedium</name>
    <dbReference type="NCBI Taxonomy" id="1379677"/>
    <lineage>
        <taxon>Bacteria</taxon>
        <taxon>Pseudomonadati</taxon>
        <taxon>Pseudomonadota</taxon>
        <taxon>Gammaproteobacteria</taxon>
        <taxon>Enterobacterales</taxon>
        <taxon>Morganellaceae</taxon>
        <taxon>Xenorhabdus</taxon>
    </lineage>
</organism>
<protein>
    <recommendedName>
        <fullName evidence="2">Knr4/Smi1-like domain-containing protein</fullName>
    </recommendedName>
</protein>
<reference evidence="1" key="1">
    <citation type="submission" date="2013-07" db="EMBL/GenBank/DDBJ databases">
        <title>Sub-species coevolution in mutualistic symbiosis.</title>
        <authorList>
            <person name="Murfin K."/>
            <person name="Klassen J."/>
            <person name="Lee M."/>
            <person name="Forst S."/>
            <person name="Stock P."/>
            <person name="Goodrich-Blair H."/>
        </authorList>
    </citation>
    <scope>NUCLEOTIDE SEQUENCE [LARGE SCALE GENOMIC DNA]</scope>
    <source>
        <strain evidence="1">Intermedium</strain>
    </source>
</reference>
<evidence type="ECO:0008006" key="2">
    <source>
        <dbReference type="Google" id="ProtNLM"/>
    </source>
</evidence>
<dbReference type="HOGENOM" id="CLU_3049410_0_0_6"/>
<sequence>MKTYLYYWDRTHLHADDDLQNYYFEEVDECGNLYKISNSFDSFLKFVLDCTEFE</sequence>